<comment type="caution">
    <text evidence="1">The sequence shown here is derived from an EMBL/GenBank/DDBJ whole genome shotgun (WGS) entry which is preliminary data.</text>
</comment>
<organism evidence="1 2">
    <name type="scientific">Actinoplanes siamensis</name>
    <dbReference type="NCBI Taxonomy" id="1223317"/>
    <lineage>
        <taxon>Bacteria</taxon>
        <taxon>Bacillati</taxon>
        <taxon>Actinomycetota</taxon>
        <taxon>Actinomycetes</taxon>
        <taxon>Micromonosporales</taxon>
        <taxon>Micromonosporaceae</taxon>
        <taxon>Actinoplanes</taxon>
    </lineage>
</organism>
<gene>
    <name evidence="1" type="ORF">Asi03nite_73080</name>
</gene>
<reference evidence="1" key="1">
    <citation type="submission" date="2021-01" db="EMBL/GenBank/DDBJ databases">
        <title>Whole genome shotgun sequence of Actinoplanes siamensis NBRC 109076.</title>
        <authorList>
            <person name="Komaki H."/>
            <person name="Tamura T."/>
        </authorList>
    </citation>
    <scope>NUCLEOTIDE SEQUENCE</scope>
    <source>
        <strain evidence="1">NBRC 109076</strain>
    </source>
</reference>
<evidence type="ECO:0000313" key="1">
    <source>
        <dbReference type="EMBL" id="GIF09770.1"/>
    </source>
</evidence>
<keyword evidence="2" id="KW-1185">Reference proteome</keyword>
<accession>A0A919NFK7</accession>
<dbReference type="AlphaFoldDB" id="A0A919NFK7"/>
<proteinExistence type="predicted"/>
<dbReference type="EMBL" id="BOMW01000101">
    <property type="protein sequence ID" value="GIF09770.1"/>
    <property type="molecule type" value="Genomic_DNA"/>
</dbReference>
<dbReference type="RefSeq" id="WP_203685057.1">
    <property type="nucleotide sequence ID" value="NZ_BOMW01000101.1"/>
</dbReference>
<protein>
    <submittedName>
        <fullName evidence="1">Uncharacterized protein</fullName>
    </submittedName>
</protein>
<evidence type="ECO:0000313" key="2">
    <source>
        <dbReference type="Proteomes" id="UP000629619"/>
    </source>
</evidence>
<sequence>MQINYQVGGATHTYDPGASENLGEITHRVEEHLRQSHPELAGRGHLAEKITDGLLNALAGDGTDVELGELS</sequence>
<dbReference type="Proteomes" id="UP000629619">
    <property type="component" value="Unassembled WGS sequence"/>
</dbReference>
<name>A0A919NFK7_9ACTN</name>